<dbReference type="Proteomes" id="UP000578697">
    <property type="component" value="Unassembled WGS sequence"/>
</dbReference>
<organism evidence="2 3">
    <name type="scientific">Treponema rectale</name>
    <dbReference type="NCBI Taxonomy" id="744512"/>
    <lineage>
        <taxon>Bacteria</taxon>
        <taxon>Pseudomonadati</taxon>
        <taxon>Spirochaetota</taxon>
        <taxon>Spirochaetia</taxon>
        <taxon>Spirochaetales</taxon>
        <taxon>Treponemataceae</taxon>
        <taxon>Treponema</taxon>
    </lineage>
</organism>
<dbReference type="PROSITE" id="PS50943">
    <property type="entry name" value="HTH_CROC1"/>
    <property type="match status" value="1"/>
</dbReference>
<accession>A0A840SDN8</accession>
<comment type="caution">
    <text evidence="2">The sequence shown here is derived from an EMBL/GenBank/DDBJ whole genome shotgun (WGS) entry which is preliminary data.</text>
</comment>
<dbReference type="SMART" id="SM00530">
    <property type="entry name" value="HTH_XRE"/>
    <property type="match status" value="1"/>
</dbReference>
<evidence type="ECO:0000313" key="2">
    <source>
        <dbReference type="EMBL" id="MBB5218974.1"/>
    </source>
</evidence>
<dbReference type="InterPro" id="IPR010982">
    <property type="entry name" value="Lambda_DNA-bd_dom_sf"/>
</dbReference>
<dbReference type="Gene3D" id="1.10.260.40">
    <property type="entry name" value="lambda repressor-like DNA-binding domains"/>
    <property type="match status" value="1"/>
</dbReference>
<dbReference type="EMBL" id="JACHFR010000002">
    <property type="protein sequence ID" value="MBB5218974.1"/>
    <property type="molecule type" value="Genomic_DNA"/>
</dbReference>
<reference evidence="2 3" key="1">
    <citation type="submission" date="2020-08" db="EMBL/GenBank/DDBJ databases">
        <title>Genomic Encyclopedia of Type Strains, Phase IV (KMG-IV): sequencing the most valuable type-strain genomes for metagenomic binning, comparative biology and taxonomic classification.</title>
        <authorList>
            <person name="Goeker M."/>
        </authorList>
    </citation>
    <scope>NUCLEOTIDE SEQUENCE [LARGE SCALE GENOMIC DNA]</scope>
    <source>
        <strain evidence="2 3">DSM 103679</strain>
    </source>
</reference>
<protein>
    <submittedName>
        <fullName evidence="2">Ribosome-binding protein aMBF1 (Putative translation factor)</fullName>
    </submittedName>
</protein>
<dbReference type="GO" id="GO:0003677">
    <property type="term" value="F:DNA binding"/>
    <property type="evidence" value="ECO:0007669"/>
    <property type="project" value="InterPro"/>
</dbReference>
<evidence type="ECO:0000259" key="1">
    <source>
        <dbReference type="PROSITE" id="PS50943"/>
    </source>
</evidence>
<evidence type="ECO:0000313" key="3">
    <source>
        <dbReference type="Proteomes" id="UP000578697"/>
    </source>
</evidence>
<dbReference type="AlphaFoldDB" id="A0A840SDN8"/>
<dbReference type="InterPro" id="IPR001387">
    <property type="entry name" value="Cro/C1-type_HTH"/>
</dbReference>
<keyword evidence="3" id="KW-1185">Reference proteome</keyword>
<proteinExistence type="predicted"/>
<dbReference type="RefSeq" id="WP_246428877.1">
    <property type="nucleotide sequence ID" value="NZ_JACHFR010000002.1"/>
</dbReference>
<gene>
    <name evidence="2" type="ORF">HNP77_001343</name>
</gene>
<dbReference type="SUPFAM" id="SSF47413">
    <property type="entry name" value="lambda repressor-like DNA-binding domains"/>
    <property type="match status" value="1"/>
</dbReference>
<feature type="domain" description="HTH cro/C1-type" evidence="1">
    <location>
        <begin position="39"/>
        <end position="92"/>
    </location>
</feature>
<name>A0A840SDN8_9SPIR</name>
<dbReference type="CDD" id="cd00093">
    <property type="entry name" value="HTH_XRE"/>
    <property type="match status" value="1"/>
</dbReference>
<sequence length="127" mass="14640">MANKTLDLDDYISQRKEKDSEFAKNFDTGYEEFKIGMMIKEMRLESGMTQEQLAEKLETKKSVISRMENHSEDIRLSTLQKVASVFGKYGGLRMMPMAQDKVQLVLMVKGDNREEYITVECIANIAE</sequence>
<dbReference type="Pfam" id="PF01381">
    <property type="entry name" value="HTH_3"/>
    <property type="match status" value="1"/>
</dbReference>